<keyword evidence="1" id="KW-1133">Transmembrane helix</keyword>
<accession>A0A4S8H9G8</accession>
<proteinExistence type="predicted"/>
<keyword evidence="1" id="KW-0472">Membrane</keyword>
<keyword evidence="1" id="KW-0812">Transmembrane</keyword>
<dbReference type="AlphaFoldDB" id="A0A4S8H9G8"/>
<evidence type="ECO:0000313" key="3">
    <source>
        <dbReference type="Proteomes" id="UP000306918"/>
    </source>
</evidence>
<feature type="transmembrane region" description="Helical" evidence="1">
    <location>
        <begin position="46"/>
        <end position="66"/>
    </location>
</feature>
<comment type="caution">
    <text evidence="2">The sequence shown here is derived from an EMBL/GenBank/DDBJ whole genome shotgun (WGS) entry which is preliminary data.</text>
</comment>
<dbReference type="Proteomes" id="UP000306918">
    <property type="component" value="Unassembled WGS sequence"/>
</dbReference>
<evidence type="ECO:0000256" key="1">
    <source>
        <dbReference type="SAM" id="Phobius"/>
    </source>
</evidence>
<dbReference type="RefSeq" id="WP_136580813.1">
    <property type="nucleotide sequence ID" value="NZ_STFF01000015.1"/>
</dbReference>
<name>A0A4S8H9G8_9BACT</name>
<protein>
    <submittedName>
        <fullName evidence="2">Uncharacterized protein</fullName>
    </submittedName>
</protein>
<dbReference type="EMBL" id="STFF01000015">
    <property type="protein sequence ID" value="THU30781.1"/>
    <property type="molecule type" value="Genomic_DNA"/>
</dbReference>
<organism evidence="2 3">
    <name type="scientific">Niastella caeni</name>
    <dbReference type="NCBI Taxonomy" id="2569763"/>
    <lineage>
        <taxon>Bacteria</taxon>
        <taxon>Pseudomonadati</taxon>
        <taxon>Bacteroidota</taxon>
        <taxon>Chitinophagia</taxon>
        <taxon>Chitinophagales</taxon>
        <taxon>Chitinophagaceae</taxon>
        <taxon>Niastella</taxon>
    </lineage>
</organism>
<evidence type="ECO:0000313" key="2">
    <source>
        <dbReference type="EMBL" id="THU30781.1"/>
    </source>
</evidence>
<keyword evidence="3" id="KW-1185">Reference proteome</keyword>
<sequence length="171" mass="19515">MKVIVKASIILIALSMLVGTIMIFLSDIKILFTRESAAYLSNISDVNHMASVLFCIGYLFVTVLVFRKFSALKVLTLLLVLILWLLCGRVVAFKAFPDGRVITGWYYIETNKFNLCENDVDCEGIISKETTISKLPLWRIRINSKYTKKIIFVGPFTSHNCYKVFESQIEK</sequence>
<dbReference type="OrthoDB" id="1453081at2"/>
<feature type="transmembrane region" description="Helical" evidence="1">
    <location>
        <begin position="72"/>
        <end position="92"/>
    </location>
</feature>
<feature type="transmembrane region" description="Helical" evidence="1">
    <location>
        <begin position="6"/>
        <end position="25"/>
    </location>
</feature>
<gene>
    <name evidence="2" type="ORF">FAM09_29720</name>
</gene>
<reference evidence="2 3" key="1">
    <citation type="submission" date="2019-04" db="EMBL/GenBank/DDBJ databases">
        <title>Niastella caeni sp. nov., isolated from activated sludge.</title>
        <authorList>
            <person name="Sheng M."/>
        </authorList>
    </citation>
    <scope>NUCLEOTIDE SEQUENCE [LARGE SCALE GENOMIC DNA]</scope>
    <source>
        <strain evidence="2 3">HX-2-15</strain>
    </source>
</reference>